<reference evidence="1" key="1">
    <citation type="submission" date="2024-05" db="EMBL/GenBank/DDBJ databases">
        <title>30 novel species of actinomycetes from the DSMZ collection.</title>
        <authorList>
            <person name="Nouioui I."/>
        </authorList>
    </citation>
    <scope>NUCLEOTIDE SEQUENCE</scope>
    <source>
        <strain evidence="1">DSM 40712</strain>
    </source>
</reference>
<dbReference type="Proteomes" id="UP001180724">
    <property type="component" value="Unassembled WGS sequence"/>
</dbReference>
<protein>
    <submittedName>
        <fullName evidence="1">Uncharacterized protein</fullName>
    </submittedName>
</protein>
<dbReference type="EMBL" id="JAVRFH010000131">
    <property type="protein sequence ID" value="MDT0616373.1"/>
    <property type="molecule type" value="Genomic_DNA"/>
</dbReference>
<keyword evidence="2" id="KW-1185">Reference proteome</keyword>
<proteinExistence type="predicted"/>
<accession>A0ABU3B1P6</accession>
<name>A0ABU3B1P6_9ACTN</name>
<gene>
    <name evidence="1" type="ORF">RM812_40490</name>
</gene>
<evidence type="ECO:0000313" key="1">
    <source>
        <dbReference type="EMBL" id="MDT0616373.1"/>
    </source>
</evidence>
<organism evidence="1 2">
    <name type="scientific">Streptomyces lancefieldiae</name>
    <dbReference type="NCBI Taxonomy" id="3075520"/>
    <lineage>
        <taxon>Bacteria</taxon>
        <taxon>Bacillati</taxon>
        <taxon>Actinomycetota</taxon>
        <taxon>Actinomycetes</taxon>
        <taxon>Kitasatosporales</taxon>
        <taxon>Streptomycetaceae</taxon>
        <taxon>Streptomyces</taxon>
    </lineage>
</organism>
<evidence type="ECO:0000313" key="2">
    <source>
        <dbReference type="Proteomes" id="UP001180724"/>
    </source>
</evidence>
<comment type="caution">
    <text evidence="1">The sequence shown here is derived from an EMBL/GenBank/DDBJ whole genome shotgun (WGS) entry which is preliminary data.</text>
</comment>
<sequence>MIALVCGEAYGAEATIFAMPGPYKGWFSRRTTPSGAIDGLPRAV</sequence>